<keyword evidence="5" id="KW-1185">Reference proteome</keyword>
<dbReference type="Gene3D" id="2.30.110.10">
    <property type="entry name" value="Electron Transport, Fmn-binding Protein, Chain A"/>
    <property type="match status" value="1"/>
</dbReference>
<evidence type="ECO:0000313" key="4">
    <source>
        <dbReference type="EMBL" id="ARU96824.1"/>
    </source>
</evidence>
<dbReference type="PANTHER" id="PTHR30466">
    <property type="entry name" value="FLAVIN REDUCTASE"/>
    <property type="match status" value="1"/>
</dbReference>
<dbReference type="Pfam" id="PF01613">
    <property type="entry name" value="Flavin_Reduct"/>
    <property type="match status" value="1"/>
</dbReference>
<dbReference type="AlphaFoldDB" id="A0A1Y0L434"/>
<dbReference type="EMBL" id="CP015579">
    <property type="protein sequence ID" value="ARU92786.1"/>
    <property type="molecule type" value="Genomic_DNA"/>
</dbReference>
<sequence length="156" mass="17060">MRRLASTVCVITCQYQGVRYGITATAVTSLCFDPVSVLACINTNSSLLQPLLSAKKYCINLLSQQHAPISQRFSSPADAHQRFTLGAWQEDEEGIPYLADAQANLFCSMDQTLPYATHQVVIGRVSQCLFSDTVSPLLYQNGAYAIAAPLPEHFVS</sequence>
<dbReference type="InterPro" id="IPR050268">
    <property type="entry name" value="NADH-dep_flavin_reductase"/>
</dbReference>
<dbReference type="Proteomes" id="UP000195814">
    <property type="component" value="Chromosome"/>
</dbReference>
<dbReference type="GO" id="GO:0042602">
    <property type="term" value="F:riboflavin reductase (NADPH) activity"/>
    <property type="evidence" value="ECO:0007669"/>
    <property type="project" value="TreeGrafter"/>
</dbReference>
<accession>A0A1Y0L434</accession>
<proteinExistence type="predicted"/>
<name>A0A1Y0L434_TATCI</name>
<organism evidence="3 6">
    <name type="scientific">Tatumella citrea</name>
    <name type="common">Pantoea citrea</name>
    <dbReference type="NCBI Taxonomy" id="53336"/>
    <lineage>
        <taxon>Bacteria</taxon>
        <taxon>Pseudomonadati</taxon>
        <taxon>Pseudomonadota</taxon>
        <taxon>Gammaproteobacteria</taxon>
        <taxon>Enterobacterales</taxon>
        <taxon>Erwiniaceae</taxon>
        <taxon>Tatumella</taxon>
    </lineage>
</organism>
<dbReference type="SUPFAM" id="SSF50475">
    <property type="entry name" value="FMN-binding split barrel"/>
    <property type="match status" value="1"/>
</dbReference>
<evidence type="ECO:0000313" key="5">
    <source>
        <dbReference type="Proteomes" id="UP000195729"/>
    </source>
</evidence>
<protein>
    <submittedName>
        <fullName evidence="3">Flavin reductase</fullName>
    </submittedName>
</protein>
<dbReference type="Proteomes" id="UP000195729">
    <property type="component" value="Chromosome"/>
</dbReference>
<dbReference type="InterPro" id="IPR012349">
    <property type="entry name" value="Split_barrel_FMN-bd"/>
</dbReference>
<dbReference type="OrthoDB" id="6401628at2"/>
<dbReference type="SMART" id="SM00903">
    <property type="entry name" value="Flavin_Reduct"/>
    <property type="match status" value="1"/>
</dbReference>
<keyword evidence="1" id="KW-0560">Oxidoreductase</keyword>
<dbReference type="PANTHER" id="PTHR30466:SF1">
    <property type="entry name" value="FMN REDUCTASE (NADH) RUTF"/>
    <property type="match status" value="1"/>
</dbReference>
<reference evidence="5 6" key="1">
    <citation type="submission" date="2016-05" db="EMBL/GenBank/DDBJ databases">
        <title>Complete genome sequence of two 2,5-diketo-D-glunonic acid producing strain Tatumella citrea.</title>
        <authorList>
            <person name="Duan C."/>
            <person name="Yang J."/>
            <person name="Yang S."/>
        </authorList>
    </citation>
    <scope>NUCLEOTIDE SEQUENCE [LARGE SCALE GENOMIC DNA]</scope>
    <source>
        <strain evidence="4 5">ATCC 39140</strain>
        <strain evidence="3 6">DSM 13699</strain>
    </source>
</reference>
<dbReference type="GO" id="GO:0010181">
    <property type="term" value="F:FMN binding"/>
    <property type="evidence" value="ECO:0007669"/>
    <property type="project" value="InterPro"/>
</dbReference>
<evidence type="ECO:0000313" key="3">
    <source>
        <dbReference type="EMBL" id="ARU92786.1"/>
    </source>
</evidence>
<evidence type="ECO:0000313" key="6">
    <source>
        <dbReference type="Proteomes" id="UP000195814"/>
    </source>
</evidence>
<evidence type="ECO:0000256" key="1">
    <source>
        <dbReference type="ARBA" id="ARBA00023002"/>
    </source>
</evidence>
<evidence type="ECO:0000259" key="2">
    <source>
        <dbReference type="SMART" id="SM00903"/>
    </source>
</evidence>
<dbReference type="InterPro" id="IPR002563">
    <property type="entry name" value="Flavin_Rdtase-like_dom"/>
</dbReference>
<feature type="domain" description="Flavin reductase like" evidence="2">
    <location>
        <begin position="1"/>
        <end position="146"/>
    </location>
</feature>
<gene>
    <name evidence="3" type="ORF">A7K98_02640</name>
    <name evidence="4" type="ORF">A7K99_02640</name>
</gene>
<dbReference type="EMBL" id="CP015581">
    <property type="protein sequence ID" value="ARU96824.1"/>
    <property type="molecule type" value="Genomic_DNA"/>
</dbReference>
<dbReference type="KEGG" id="tci:A7K98_02640"/>